<sequence>MLHSSYVASRLAVWKDSGQRRLMELLAKMGIPLQQCHQDYRAMDPTQRRRLPELLKQWAPKYGLPEASFESFQRTIGFHHCISAADAVFSATALLECPLDPVAALTSGGSAPSADVPLAAGAQGGIAAAGAGAEAAGGAKTEEAWQERFWRAFDALGNDHDGPAVLNEGLKLAIHLQKAIISVGGFLIQRKEIKVTGPFRFATLERVAPAELRLLQPHTLARLAVFLMSNYRNSKLRDKPFVLIVPREPGRETVYILGTTSLEQGETHRNVFGQAFHVAQEQTRARLQHAGFDTSLVEVAREDALRFMECLQLSAYPQSELHLSSQGPAGVPKAEEGQPTVPQGEIPTAGEGIEGALAALDEADARPTPKPAVVVAVGGEEEAAAGAAAGADPSREGEAEVGEEEEGDDDVGEDVPDEEEGAGGEADDIVAAEGEEEAEGAEEEETEERNPFADDEAEEASDGEVAKEDAAATAAAQAEEMAPEHGQEE</sequence>
<evidence type="ECO:0000256" key="1">
    <source>
        <dbReference type="ARBA" id="ARBA00004123"/>
    </source>
</evidence>
<protein>
    <submittedName>
        <fullName evidence="7">DNA replication pre-initiation complex subunit Cdc45</fullName>
    </submittedName>
</protein>
<evidence type="ECO:0000256" key="3">
    <source>
        <dbReference type="ARBA" id="ARBA00022705"/>
    </source>
</evidence>
<comment type="subcellular location">
    <subcellularLocation>
        <location evidence="1">Nucleus</location>
    </subcellularLocation>
</comment>
<evidence type="ECO:0000256" key="5">
    <source>
        <dbReference type="ARBA" id="ARBA00023306"/>
    </source>
</evidence>
<organism evidence="7 8">
    <name type="scientific">Paratrimastix pyriformis</name>
    <dbReference type="NCBI Taxonomy" id="342808"/>
    <lineage>
        <taxon>Eukaryota</taxon>
        <taxon>Metamonada</taxon>
        <taxon>Preaxostyla</taxon>
        <taxon>Paratrimastigidae</taxon>
        <taxon>Paratrimastix</taxon>
    </lineage>
</organism>
<feature type="region of interest" description="Disordered" evidence="6">
    <location>
        <begin position="322"/>
        <end position="349"/>
    </location>
</feature>
<feature type="compositionally biased region" description="Acidic residues" evidence="6">
    <location>
        <begin position="399"/>
        <end position="462"/>
    </location>
</feature>
<feature type="compositionally biased region" description="Low complexity" evidence="6">
    <location>
        <begin position="471"/>
        <end position="480"/>
    </location>
</feature>
<keyword evidence="3" id="KW-0235">DNA replication</keyword>
<evidence type="ECO:0000256" key="6">
    <source>
        <dbReference type="SAM" id="MobiDB-lite"/>
    </source>
</evidence>
<dbReference type="Proteomes" id="UP001141327">
    <property type="component" value="Unassembled WGS sequence"/>
</dbReference>
<keyword evidence="8" id="KW-1185">Reference proteome</keyword>
<dbReference type="InterPro" id="IPR003874">
    <property type="entry name" value="CDC45"/>
</dbReference>
<accession>A0ABQ8UK08</accession>
<reference evidence="7" key="1">
    <citation type="journal article" date="2022" name="bioRxiv">
        <title>Genomics of Preaxostyla Flagellates Illuminates Evolutionary Transitions and the Path Towards Mitochondrial Loss.</title>
        <authorList>
            <person name="Novak L.V.F."/>
            <person name="Treitli S.C."/>
            <person name="Pyrih J."/>
            <person name="Halakuc P."/>
            <person name="Pipaliya S.V."/>
            <person name="Vacek V."/>
            <person name="Brzon O."/>
            <person name="Soukal P."/>
            <person name="Eme L."/>
            <person name="Dacks J.B."/>
            <person name="Karnkowska A."/>
            <person name="Elias M."/>
            <person name="Hampl V."/>
        </authorList>
    </citation>
    <scope>NUCLEOTIDE SEQUENCE</scope>
    <source>
        <strain evidence="7">RCP-MX</strain>
    </source>
</reference>
<keyword evidence="4" id="KW-0539">Nucleus</keyword>
<evidence type="ECO:0000313" key="8">
    <source>
        <dbReference type="Proteomes" id="UP001141327"/>
    </source>
</evidence>
<dbReference type="EMBL" id="JAPMOS010000035">
    <property type="protein sequence ID" value="KAJ4458042.1"/>
    <property type="molecule type" value="Genomic_DNA"/>
</dbReference>
<evidence type="ECO:0000313" key="7">
    <source>
        <dbReference type="EMBL" id="KAJ4458042.1"/>
    </source>
</evidence>
<evidence type="ECO:0000256" key="2">
    <source>
        <dbReference type="ARBA" id="ARBA00010727"/>
    </source>
</evidence>
<name>A0ABQ8UK08_9EUKA</name>
<dbReference type="PANTHER" id="PTHR10507">
    <property type="entry name" value="CDC45-RELATED PROTEIN"/>
    <property type="match status" value="1"/>
</dbReference>
<comment type="similarity">
    <text evidence="2">Belongs to the CDC45 family.</text>
</comment>
<evidence type="ECO:0000256" key="4">
    <source>
        <dbReference type="ARBA" id="ARBA00023242"/>
    </source>
</evidence>
<comment type="caution">
    <text evidence="7">The sequence shown here is derived from an EMBL/GenBank/DDBJ whole genome shotgun (WGS) entry which is preliminary data.</text>
</comment>
<keyword evidence="5" id="KW-0131">Cell cycle</keyword>
<dbReference type="Pfam" id="PF02724">
    <property type="entry name" value="CDC45"/>
    <property type="match status" value="1"/>
</dbReference>
<feature type="region of interest" description="Disordered" evidence="6">
    <location>
        <begin position="383"/>
        <end position="489"/>
    </location>
</feature>
<proteinExistence type="inferred from homology"/>
<gene>
    <name evidence="7" type="ORF">PAPYR_6305</name>
</gene>
<dbReference type="PANTHER" id="PTHR10507:SF0">
    <property type="entry name" value="CELL DIVISION CONTROL PROTEIN 45 HOMOLOG"/>
    <property type="match status" value="1"/>
</dbReference>